<proteinExistence type="predicted"/>
<dbReference type="AlphaFoldDB" id="A0A9D3T2E1"/>
<evidence type="ECO:0000313" key="3">
    <source>
        <dbReference type="Proteomes" id="UP001046870"/>
    </source>
</evidence>
<protein>
    <submittedName>
        <fullName evidence="2">Uncharacterized protein</fullName>
    </submittedName>
</protein>
<keyword evidence="3" id="KW-1185">Reference proteome</keyword>
<evidence type="ECO:0000313" key="2">
    <source>
        <dbReference type="EMBL" id="KAG7457861.1"/>
    </source>
</evidence>
<name>A0A9D3T2E1_MEGAT</name>
<reference evidence="2" key="1">
    <citation type="submission" date="2021-01" db="EMBL/GenBank/DDBJ databases">
        <authorList>
            <person name="Zahm M."/>
            <person name="Roques C."/>
            <person name="Cabau C."/>
            <person name="Klopp C."/>
            <person name="Donnadieu C."/>
            <person name="Jouanno E."/>
            <person name="Lampietro C."/>
            <person name="Louis A."/>
            <person name="Herpin A."/>
            <person name="Echchiki A."/>
            <person name="Berthelot C."/>
            <person name="Parey E."/>
            <person name="Roest-Crollius H."/>
            <person name="Braasch I."/>
            <person name="Postlethwait J."/>
            <person name="Bobe J."/>
            <person name="Montfort J."/>
            <person name="Bouchez O."/>
            <person name="Begum T."/>
            <person name="Mejri S."/>
            <person name="Adams A."/>
            <person name="Chen W.-J."/>
            <person name="Guiguen Y."/>
        </authorList>
    </citation>
    <scope>NUCLEOTIDE SEQUENCE</scope>
    <source>
        <strain evidence="2">YG-15Mar2019-1</strain>
        <tissue evidence="2">Brain</tissue>
    </source>
</reference>
<organism evidence="2 3">
    <name type="scientific">Megalops atlanticus</name>
    <name type="common">Tarpon</name>
    <name type="synonym">Clupea gigantea</name>
    <dbReference type="NCBI Taxonomy" id="7932"/>
    <lineage>
        <taxon>Eukaryota</taxon>
        <taxon>Metazoa</taxon>
        <taxon>Chordata</taxon>
        <taxon>Craniata</taxon>
        <taxon>Vertebrata</taxon>
        <taxon>Euteleostomi</taxon>
        <taxon>Actinopterygii</taxon>
        <taxon>Neopterygii</taxon>
        <taxon>Teleostei</taxon>
        <taxon>Elopiformes</taxon>
        <taxon>Megalopidae</taxon>
        <taxon>Megalops</taxon>
    </lineage>
</organism>
<dbReference type="OrthoDB" id="8961947at2759"/>
<evidence type="ECO:0000256" key="1">
    <source>
        <dbReference type="SAM" id="MobiDB-lite"/>
    </source>
</evidence>
<feature type="compositionally biased region" description="Basic and acidic residues" evidence="1">
    <location>
        <begin position="96"/>
        <end position="109"/>
    </location>
</feature>
<accession>A0A9D3T2E1</accession>
<gene>
    <name evidence="2" type="ORF">MATL_G00231790</name>
</gene>
<sequence>MPRMLQDHHGVQPRTDGGAVCGLLHSALPAHWWEGAANRRMLVQEKAALAALMETEEGGGVGPEDFSDAPPRPAPAAAHPESRARITATPAPSRPGRPDRGRRPRNKPD</sequence>
<comment type="caution">
    <text evidence="2">The sequence shown here is derived from an EMBL/GenBank/DDBJ whole genome shotgun (WGS) entry which is preliminary data.</text>
</comment>
<feature type="region of interest" description="Disordered" evidence="1">
    <location>
        <begin position="54"/>
        <end position="109"/>
    </location>
</feature>
<dbReference type="Proteomes" id="UP001046870">
    <property type="component" value="Chromosome 21"/>
</dbReference>
<dbReference type="EMBL" id="JAFDVH010000021">
    <property type="protein sequence ID" value="KAG7457861.1"/>
    <property type="molecule type" value="Genomic_DNA"/>
</dbReference>